<dbReference type="EMBL" id="AMZH03000949">
    <property type="protein sequence ID" value="RRT81266.1"/>
    <property type="molecule type" value="Genomic_DNA"/>
</dbReference>
<dbReference type="Proteomes" id="UP000287651">
    <property type="component" value="Unassembled WGS sequence"/>
</dbReference>
<accession>A0A427AYT5</accession>
<organism evidence="2 3">
    <name type="scientific">Ensete ventricosum</name>
    <name type="common">Abyssinian banana</name>
    <name type="synonym">Musa ensete</name>
    <dbReference type="NCBI Taxonomy" id="4639"/>
    <lineage>
        <taxon>Eukaryota</taxon>
        <taxon>Viridiplantae</taxon>
        <taxon>Streptophyta</taxon>
        <taxon>Embryophyta</taxon>
        <taxon>Tracheophyta</taxon>
        <taxon>Spermatophyta</taxon>
        <taxon>Magnoliopsida</taxon>
        <taxon>Liliopsida</taxon>
        <taxon>Zingiberales</taxon>
        <taxon>Musaceae</taxon>
        <taxon>Ensete</taxon>
    </lineage>
</organism>
<reference evidence="2 3" key="1">
    <citation type="journal article" date="2014" name="Agronomy (Basel)">
        <title>A Draft Genome Sequence for Ensete ventricosum, the Drought-Tolerant Tree Against Hunger.</title>
        <authorList>
            <person name="Harrison J."/>
            <person name="Moore K.A."/>
            <person name="Paszkiewicz K."/>
            <person name="Jones T."/>
            <person name="Grant M."/>
            <person name="Ambacheew D."/>
            <person name="Muzemil S."/>
            <person name="Studholme D.J."/>
        </authorList>
    </citation>
    <scope>NUCLEOTIDE SEQUENCE [LARGE SCALE GENOMIC DNA]</scope>
</reference>
<feature type="compositionally biased region" description="Basic and acidic residues" evidence="1">
    <location>
        <begin position="1"/>
        <end position="13"/>
    </location>
</feature>
<name>A0A427AYT5_ENSVE</name>
<evidence type="ECO:0000313" key="3">
    <source>
        <dbReference type="Proteomes" id="UP000287651"/>
    </source>
</evidence>
<gene>
    <name evidence="2" type="ORF">B296_00021405</name>
</gene>
<dbReference type="AlphaFoldDB" id="A0A427AYT5"/>
<feature type="non-terminal residue" evidence="2">
    <location>
        <position position="1"/>
    </location>
</feature>
<feature type="region of interest" description="Disordered" evidence="1">
    <location>
        <begin position="1"/>
        <end position="120"/>
    </location>
</feature>
<feature type="compositionally biased region" description="Low complexity" evidence="1">
    <location>
        <begin position="18"/>
        <end position="30"/>
    </location>
</feature>
<sequence length="120" mass="12944">RRKSTVDGRDRLPTADLSGSSRSAYRSAAGPVCTGQYGSYRSKDKGKKRGRGGGKEGREEADKEERGIKMAGDGKEGKEEEVPPTAAVCSSKEEEDSANQTTGKGELPRVRSEEYDETLT</sequence>
<proteinExistence type="predicted"/>
<comment type="caution">
    <text evidence="2">The sequence shown here is derived from an EMBL/GenBank/DDBJ whole genome shotgun (WGS) entry which is preliminary data.</text>
</comment>
<evidence type="ECO:0000313" key="2">
    <source>
        <dbReference type="EMBL" id="RRT81266.1"/>
    </source>
</evidence>
<protein>
    <submittedName>
        <fullName evidence="2">Uncharacterized protein</fullName>
    </submittedName>
</protein>
<feature type="compositionally biased region" description="Basic and acidic residues" evidence="1">
    <location>
        <begin position="53"/>
        <end position="81"/>
    </location>
</feature>
<evidence type="ECO:0000256" key="1">
    <source>
        <dbReference type="SAM" id="MobiDB-lite"/>
    </source>
</evidence>